<dbReference type="SMART" id="SM00052">
    <property type="entry name" value="EAL"/>
    <property type="match status" value="1"/>
</dbReference>
<dbReference type="Gene3D" id="3.30.70.270">
    <property type="match status" value="1"/>
</dbReference>
<dbReference type="Gene3D" id="3.30.450.20">
    <property type="entry name" value="PAS domain"/>
    <property type="match status" value="1"/>
</dbReference>
<comment type="caution">
    <text evidence="3">The sequence shown here is derived from an EMBL/GenBank/DDBJ whole genome shotgun (WGS) entry which is preliminary data.</text>
</comment>
<dbReference type="SUPFAM" id="SSF55785">
    <property type="entry name" value="PYP-like sensor domain (PAS domain)"/>
    <property type="match status" value="1"/>
</dbReference>
<evidence type="ECO:0008006" key="5">
    <source>
        <dbReference type="Google" id="ProtNLM"/>
    </source>
</evidence>
<dbReference type="PANTHER" id="PTHR44757">
    <property type="entry name" value="DIGUANYLATE CYCLASE DGCP"/>
    <property type="match status" value="1"/>
</dbReference>
<protein>
    <recommendedName>
        <fullName evidence="5">EAL domain-containing protein</fullName>
    </recommendedName>
</protein>
<gene>
    <name evidence="3" type="ORF">GCM10007877_35110</name>
</gene>
<dbReference type="InterPro" id="IPR035965">
    <property type="entry name" value="PAS-like_dom_sf"/>
</dbReference>
<dbReference type="RefSeq" id="WP_232595604.1">
    <property type="nucleotide sequence ID" value="NZ_BSPD01000090.1"/>
</dbReference>
<reference evidence="3 4" key="1">
    <citation type="journal article" date="2014" name="Int. J. Syst. Evol. Microbiol.">
        <title>Complete genome sequence of Corynebacterium casei LMG S-19264T (=DSM 44701T), isolated from a smear-ripened cheese.</title>
        <authorList>
            <consortium name="US DOE Joint Genome Institute (JGI-PGF)"/>
            <person name="Walter F."/>
            <person name="Albersmeier A."/>
            <person name="Kalinowski J."/>
            <person name="Ruckert C."/>
        </authorList>
    </citation>
    <scope>NUCLEOTIDE SEQUENCE [LARGE SCALE GENOMIC DNA]</scope>
    <source>
        <strain evidence="3 4">NBRC 110095</strain>
    </source>
</reference>
<dbReference type="InterPro" id="IPR000160">
    <property type="entry name" value="GGDEF_dom"/>
</dbReference>
<name>A0AA37TEZ3_9GAMM</name>
<dbReference type="Pfam" id="PF00990">
    <property type="entry name" value="GGDEF"/>
    <property type="match status" value="1"/>
</dbReference>
<evidence type="ECO:0000313" key="3">
    <source>
        <dbReference type="EMBL" id="GLS27792.1"/>
    </source>
</evidence>
<organism evidence="3 4">
    <name type="scientific">Marinibactrum halimedae</name>
    <dbReference type="NCBI Taxonomy" id="1444977"/>
    <lineage>
        <taxon>Bacteria</taxon>
        <taxon>Pseudomonadati</taxon>
        <taxon>Pseudomonadota</taxon>
        <taxon>Gammaproteobacteria</taxon>
        <taxon>Cellvibrionales</taxon>
        <taxon>Cellvibrionaceae</taxon>
        <taxon>Marinibactrum</taxon>
    </lineage>
</organism>
<keyword evidence="4" id="KW-1185">Reference proteome</keyword>
<evidence type="ECO:0000259" key="1">
    <source>
        <dbReference type="PROSITE" id="PS50883"/>
    </source>
</evidence>
<dbReference type="Proteomes" id="UP001156870">
    <property type="component" value="Unassembled WGS sequence"/>
</dbReference>
<feature type="domain" description="EAL" evidence="1">
    <location>
        <begin position="380"/>
        <end position="634"/>
    </location>
</feature>
<dbReference type="Pfam" id="PF00563">
    <property type="entry name" value="EAL"/>
    <property type="match status" value="1"/>
</dbReference>
<dbReference type="PANTHER" id="PTHR44757:SF2">
    <property type="entry name" value="BIOFILM ARCHITECTURE MAINTENANCE PROTEIN MBAA"/>
    <property type="match status" value="1"/>
</dbReference>
<dbReference type="InterPro" id="IPR052155">
    <property type="entry name" value="Biofilm_reg_signaling"/>
</dbReference>
<dbReference type="SUPFAM" id="SSF141868">
    <property type="entry name" value="EAL domain-like"/>
    <property type="match status" value="1"/>
</dbReference>
<evidence type="ECO:0000313" key="4">
    <source>
        <dbReference type="Proteomes" id="UP001156870"/>
    </source>
</evidence>
<sequence>MHKRLIRQLRRFGLNPKDAGIDTDIRELYSVISETYSEYDEALDMLRSTIELSSNELISRSRQLRQHLVELDEARSEAENSRSVLATTFNAIGEAILAVDGSGRVRHANHLAEQLFDSNHLQSRQVDNLLIRKLAKRMDQPKRLFKTLRVLKKDPSKRYFGYLQLLDGRHIECHSIPEYFENIVTGRVWSFRDITGYKQAEADNMHRVFHDELTNLPNRLLLKERIEHSIKLCARENTMMAVLFIDLDGFKRINDAEGHTAGDGLLKEIALRLEGIIRDQDTLARLTSDEFVILQEAVTSQHSVRQLCKRIHDSIAYPIELGEKSFHITCCVGISIYPRDDNDPDALLRKADMAMYRAKEMGRSCVQFYSDSMERYAIYQVEMQRKLFVALEQGLLTLYFQPEIDVKTGEVIQLEALVRWINPDGSMISPAEFIPMAEKMGMINNIGDYILNEACAHIRRWNQQGYDRVVVAVNLSVREFQQTDFIEKVKNTILSHGISARSLVFEITESVFMEDMERVLKVMHEFKRFGIRFAVDDFGTGFSSFSYLQKLPVDFLKIDRSLVQSVVQGVKESAVVECIVDIGRHLQMKVVAEGIEDEVTLLHLERLNCDYAQGFFICRPQPAEEMEPWLSRLR</sequence>
<dbReference type="CDD" id="cd01949">
    <property type="entry name" value="GGDEF"/>
    <property type="match status" value="1"/>
</dbReference>
<accession>A0AA37TEZ3</accession>
<dbReference type="Gene3D" id="3.20.20.450">
    <property type="entry name" value="EAL domain"/>
    <property type="match status" value="1"/>
</dbReference>
<dbReference type="PROSITE" id="PS50887">
    <property type="entry name" value="GGDEF"/>
    <property type="match status" value="1"/>
</dbReference>
<dbReference type="SUPFAM" id="SSF55073">
    <property type="entry name" value="Nucleotide cyclase"/>
    <property type="match status" value="1"/>
</dbReference>
<dbReference type="InterPro" id="IPR001633">
    <property type="entry name" value="EAL_dom"/>
</dbReference>
<dbReference type="SMART" id="SM00267">
    <property type="entry name" value="GGDEF"/>
    <property type="match status" value="1"/>
</dbReference>
<feature type="domain" description="GGDEF" evidence="2">
    <location>
        <begin position="238"/>
        <end position="371"/>
    </location>
</feature>
<evidence type="ECO:0000259" key="2">
    <source>
        <dbReference type="PROSITE" id="PS50887"/>
    </source>
</evidence>
<dbReference type="InterPro" id="IPR029787">
    <property type="entry name" value="Nucleotide_cyclase"/>
</dbReference>
<dbReference type="AlphaFoldDB" id="A0AA37TEZ3"/>
<dbReference type="PROSITE" id="PS50883">
    <property type="entry name" value="EAL"/>
    <property type="match status" value="1"/>
</dbReference>
<dbReference type="NCBIfam" id="TIGR00254">
    <property type="entry name" value="GGDEF"/>
    <property type="match status" value="1"/>
</dbReference>
<dbReference type="InterPro" id="IPR043128">
    <property type="entry name" value="Rev_trsase/Diguanyl_cyclase"/>
</dbReference>
<dbReference type="CDD" id="cd01948">
    <property type="entry name" value="EAL"/>
    <property type="match status" value="1"/>
</dbReference>
<dbReference type="InterPro" id="IPR035919">
    <property type="entry name" value="EAL_sf"/>
</dbReference>
<proteinExistence type="predicted"/>
<dbReference type="EMBL" id="BSPD01000090">
    <property type="protein sequence ID" value="GLS27792.1"/>
    <property type="molecule type" value="Genomic_DNA"/>
</dbReference>